<dbReference type="Gramene" id="OE9A053103T1">
    <property type="protein sequence ID" value="OE9A053103C1"/>
    <property type="gene ID" value="OE9A053103"/>
</dbReference>
<dbReference type="Proteomes" id="UP000594638">
    <property type="component" value="Unassembled WGS sequence"/>
</dbReference>
<evidence type="ECO:0008006" key="4">
    <source>
        <dbReference type="Google" id="ProtNLM"/>
    </source>
</evidence>
<dbReference type="PANTHER" id="PTHR35756:SF1">
    <property type="entry name" value="OS05G0337400 PROTEIN"/>
    <property type="match status" value="1"/>
</dbReference>
<dbReference type="PANTHER" id="PTHR35756">
    <property type="entry name" value="OS05G0337400 PROTEIN"/>
    <property type="match status" value="1"/>
</dbReference>
<dbReference type="Gramene" id="OE9A053103T3">
    <property type="protein sequence ID" value="OE9A053103C3"/>
    <property type="gene ID" value="OE9A053103"/>
</dbReference>
<proteinExistence type="predicted"/>
<organism evidence="2 3">
    <name type="scientific">Olea europaea subsp. europaea</name>
    <dbReference type="NCBI Taxonomy" id="158383"/>
    <lineage>
        <taxon>Eukaryota</taxon>
        <taxon>Viridiplantae</taxon>
        <taxon>Streptophyta</taxon>
        <taxon>Embryophyta</taxon>
        <taxon>Tracheophyta</taxon>
        <taxon>Spermatophyta</taxon>
        <taxon>Magnoliopsida</taxon>
        <taxon>eudicotyledons</taxon>
        <taxon>Gunneridae</taxon>
        <taxon>Pentapetalae</taxon>
        <taxon>asterids</taxon>
        <taxon>lamiids</taxon>
        <taxon>Lamiales</taxon>
        <taxon>Oleaceae</taxon>
        <taxon>Oleeae</taxon>
        <taxon>Olea</taxon>
    </lineage>
</organism>
<accession>A0A8S0UXZ1</accession>
<protein>
    <recommendedName>
        <fullName evidence="4">HMA domain-containing protein</fullName>
    </recommendedName>
</protein>
<dbReference type="OrthoDB" id="1935207at2759"/>
<dbReference type="Gramene" id="OE9A053103T4">
    <property type="protein sequence ID" value="OE9A053103C4"/>
    <property type="gene ID" value="OE9A053103"/>
</dbReference>
<sequence>MASLSAFSISTPNSHILLTSSSSNLRPIQLQFPCVRFQNKIKIFTIAASSKRRFLRPTKIRSVAKEEQTLAPEAEAEASPPPAAATAEQTVSPSDALTMFFQAEGSMIDAAIPIVTKALEEVEGISYLKVQVREGIASVKLRKQTTVQATGVASSLVEIIQGSGFKLQTLNLSFQDEEDIS</sequence>
<evidence type="ECO:0000313" key="3">
    <source>
        <dbReference type="Proteomes" id="UP000594638"/>
    </source>
</evidence>
<keyword evidence="3" id="KW-1185">Reference proteome</keyword>
<reference evidence="2 3" key="1">
    <citation type="submission" date="2019-12" db="EMBL/GenBank/DDBJ databases">
        <authorList>
            <person name="Alioto T."/>
            <person name="Alioto T."/>
            <person name="Gomez Garrido J."/>
        </authorList>
    </citation>
    <scope>NUCLEOTIDE SEQUENCE [LARGE SCALE GENOMIC DNA]</scope>
</reference>
<dbReference type="GO" id="GO:0009507">
    <property type="term" value="C:chloroplast"/>
    <property type="evidence" value="ECO:0007669"/>
    <property type="project" value="TreeGrafter"/>
</dbReference>
<evidence type="ECO:0000313" key="2">
    <source>
        <dbReference type="EMBL" id="CAA3021955.1"/>
    </source>
</evidence>
<dbReference type="EMBL" id="CACTIH010009062">
    <property type="protein sequence ID" value="CAA3021955.1"/>
    <property type="molecule type" value="Genomic_DNA"/>
</dbReference>
<gene>
    <name evidence="2" type="ORF">OLEA9_A053103</name>
</gene>
<dbReference type="EMBL" id="CACTIH010009062">
    <property type="protein sequence ID" value="CAA3021957.1"/>
    <property type="molecule type" value="Genomic_DNA"/>
</dbReference>
<evidence type="ECO:0000256" key="1">
    <source>
        <dbReference type="SAM" id="MobiDB-lite"/>
    </source>
</evidence>
<feature type="region of interest" description="Disordered" evidence="1">
    <location>
        <begin position="65"/>
        <end position="89"/>
    </location>
</feature>
<dbReference type="AlphaFoldDB" id="A0A8S0UXZ1"/>
<dbReference type="EMBL" id="CACTIH010009062">
    <property type="protein sequence ID" value="CAA3021954.1"/>
    <property type="molecule type" value="Genomic_DNA"/>
</dbReference>
<comment type="caution">
    <text evidence="2">The sequence shown here is derived from an EMBL/GenBank/DDBJ whole genome shotgun (WGS) entry which is preliminary data.</text>
</comment>
<name>A0A8S0UXZ1_OLEEU</name>